<evidence type="ECO:0000259" key="1">
    <source>
        <dbReference type="Pfam" id="PF08765"/>
    </source>
</evidence>
<dbReference type="InterPro" id="IPR052411">
    <property type="entry name" value="c-mor_Regulatory_Protein"/>
</dbReference>
<accession>A0ABQ6HFG4</accession>
<dbReference type="Gene3D" id="1.10.10.60">
    <property type="entry name" value="Homeodomain-like"/>
    <property type="match status" value="1"/>
</dbReference>
<evidence type="ECO:0000313" key="3">
    <source>
        <dbReference type="Proteomes" id="UP001157134"/>
    </source>
</evidence>
<dbReference type="Proteomes" id="UP001157134">
    <property type="component" value="Unassembled WGS sequence"/>
</dbReference>
<dbReference type="InterPro" id="IPR009057">
    <property type="entry name" value="Homeodomain-like_sf"/>
</dbReference>
<reference evidence="2 3" key="1">
    <citation type="submission" date="2023-03" db="EMBL/GenBank/DDBJ databases">
        <title>Thalassotalea loyana LMG 22536T draft genome sequence.</title>
        <authorList>
            <person name="Sawabe T."/>
        </authorList>
    </citation>
    <scope>NUCLEOTIDE SEQUENCE [LARGE SCALE GENOMIC DNA]</scope>
    <source>
        <strain evidence="2 3">LMG 22536</strain>
    </source>
</reference>
<dbReference type="RefSeq" id="WP_284299290.1">
    <property type="nucleotide sequence ID" value="NZ_BSSV01000006.1"/>
</dbReference>
<dbReference type="Pfam" id="PF08765">
    <property type="entry name" value="Mor"/>
    <property type="match status" value="1"/>
</dbReference>
<dbReference type="SUPFAM" id="SSF46689">
    <property type="entry name" value="Homeodomain-like"/>
    <property type="match status" value="1"/>
</dbReference>
<dbReference type="PANTHER" id="PTHR37812:SF1">
    <property type="entry name" value="MU-LIKE PROPHAGE FLUMU PROTEIN C"/>
    <property type="match status" value="1"/>
</dbReference>
<feature type="domain" description="Mor transcription activator" evidence="1">
    <location>
        <begin position="10"/>
        <end position="105"/>
    </location>
</feature>
<sequence>MTDKQERNGQFLFDLLELNVSLLTQAGLDQDEAFTRALDTCQTLVSQYAGLQFYFPKGKKLMSLVNQAKIFQEFNGRNVDDLAIKYGHSAQHVYRMINEEYKRRQGDMFDEQQPSLLER</sequence>
<keyword evidence="3" id="KW-1185">Reference proteome</keyword>
<gene>
    <name evidence="2" type="ORF">tloyanaT_25870</name>
</gene>
<organism evidence="2 3">
    <name type="scientific">Thalassotalea loyana</name>
    <dbReference type="NCBI Taxonomy" id="280483"/>
    <lineage>
        <taxon>Bacteria</taxon>
        <taxon>Pseudomonadati</taxon>
        <taxon>Pseudomonadota</taxon>
        <taxon>Gammaproteobacteria</taxon>
        <taxon>Alteromonadales</taxon>
        <taxon>Colwelliaceae</taxon>
        <taxon>Thalassotalea</taxon>
    </lineage>
</organism>
<protein>
    <recommendedName>
        <fullName evidence="1">Mor transcription activator domain-containing protein</fullName>
    </recommendedName>
</protein>
<proteinExistence type="predicted"/>
<evidence type="ECO:0000313" key="2">
    <source>
        <dbReference type="EMBL" id="GLX86334.1"/>
    </source>
</evidence>
<dbReference type="EMBL" id="BSSV01000006">
    <property type="protein sequence ID" value="GLX86334.1"/>
    <property type="molecule type" value="Genomic_DNA"/>
</dbReference>
<name>A0ABQ6HFG4_9GAMM</name>
<comment type="caution">
    <text evidence="2">The sequence shown here is derived from an EMBL/GenBank/DDBJ whole genome shotgun (WGS) entry which is preliminary data.</text>
</comment>
<dbReference type="InterPro" id="IPR014875">
    <property type="entry name" value="Mor_transcription_activator"/>
</dbReference>
<dbReference type="PANTHER" id="PTHR37812">
    <property type="entry name" value="MU-LIKE PROPHAGE FLUMU PROTEIN C"/>
    <property type="match status" value="1"/>
</dbReference>